<dbReference type="Pfam" id="PF02616">
    <property type="entry name" value="SMC_ScpA"/>
    <property type="match status" value="1"/>
</dbReference>
<dbReference type="PANTHER" id="PTHR33969">
    <property type="entry name" value="SEGREGATION AND CONDENSATION PROTEIN A"/>
    <property type="match status" value="1"/>
</dbReference>
<name>A0A645EDA6_9ZZZZ</name>
<dbReference type="EMBL" id="VSSQ01045901">
    <property type="protein sequence ID" value="MPM99830.1"/>
    <property type="molecule type" value="Genomic_DNA"/>
</dbReference>
<sequence length="140" mass="15620">MQGFEKAAALMYEKLPEEYPLPPPSFEISGLTLSGLISAFAAVMARTPKEEEPPADIARQIMREEHSVPDCMLRIGKLLKQGSIGFSALIGERPSKEEIVTYFLALLELLRLGRISITQDEAYGEIVLHPAKRRKQEHGD</sequence>
<organism evidence="1">
    <name type="scientific">bioreactor metagenome</name>
    <dbReference type="NCBI Taxonomy" id="1076179"/>
    <lineage>
        <taxon>unclassified sequences</taxon>
        <taxon>metagenomes</taxon>
        <taxon>ecological metagenomes</taxon>
    </lineage>
</organism>
<dbReference type="InterPro" id="IPR003768">
    <property type="entry name" value="ScpA"/>
</dbReference>
<dbReference type="PANTHER" id="PTHR33969:SF2">
    <property type="entry name" value="SEGREGATION AND CONDENSATION PROTEIN A"/>
    <property type="match status" value="1"/>
</dbReference>
<accession>A0A645EDA6</accession>
<reference evidence="1" key="1">
    <citation type="submission" date="2019-08" db="EMBL/GenBank/DDBJ databases">
        <authorList>
            <person name="Kucharzyk K."/>
            <person name="Murdoch R.W."/>
            <person name="Higgins S."/>
            <person name="Loffler F."/>
        </authorList>
    </citation>
    <scope>NUCLEOTIDE SEQUENCE</scope>
</reference>
<dbReference type="Gene3D" id="1.10.10.580">
    <property type="entry name" value="Structural maintenance of chromosome 1. Chain E"/>
    <property type="match status" value="1"/>
</dbReference>
<evidence type="ECO:0000313" key="1">
    <source>
        <dbReference type="EMBL" id="MPM99830.1"/>
    </source>
</evidence>
<gene>
    <name evidence="1" type="primary">scpA_47</name>
    <name evidence="1" type="ORF">SDC9_147025</name>
</gene>
<comment type="caution">
    <text evidence="1">The sequence shown here is derived from an EMBL/GenBank/DDBJ whole genome shotgun (WGS) entry which is preliminary data.</text>
</comment>
<proteinExistence type="predicted"/>
<dbReference type="InterPro" id="IPR023093">
    <property type="entry name" value="ScpA-like_C"/>
</dbReference>
<protein>
    <submittedName>
        <fullName evidence="1">Segregation and condensation protein A</fullName>
    </submittedName>
</protein>
<dbReference type="AlphaFoldDB" id="A0A645EDA6"/>